<feature type="region of interest" description="Disordered" evidence="2">
    <location>
        <begin position="836"/>
        <end position="862"/>
    </location>
</feature>
<organism evidence="3 4">
    <name type="scientific">Patiria miniata</name>
    <name type="common">Bat star</name>
    <name type="synonym">Asterina miniata</name>
    <dbReference type="NCBI Taxonomy" id="46514"/>
    <lineage>
        <taxon>Eukaryota</taxon>
        <taxon>Metazoa</taxon>
        <taxon>Echinodermata</taxon>
        <taxon>Eleutherozoa</taxon>
        <taxon>Asterozoa</taxon>
        <taxon>Asteroidea</taxon>
        <taxon>Valvatacea</taxon>
        <taxon>Valvatida</taxon>
        <taxon>Asterinidae</taxon>
        <taxon>Patiria</taxon>
    </lineage>
</organism>
<dbReference type="Pfam" id="PF13424">
    <property type="entry name" value="TPR_12"/>
    <property type="match status" value="1"/>
</dbReference>
<dbReference type="Pfam" id="PF13181">
    <property type="entry name" value="TPR_8"/>
    <property type="match status" value="1"/>
</dbReference>
<feature type="compositionally biased region" description="Basic and acidic residues" evidence="2">
    <location>
        <begin position="551"/>
        <end position="571"/>
    </location>
</feature>
<dbReference type="InterPro" id="IPR019734">
    <property type="entry name" value="TPR_rpt"/>
</dbReference>
<feature type="repeat" description="TPR" evidence="1">
    <location>
        <begin position="123"/>
        <end position="156"/>
    </location>
</feature>
<feature type="compositionally biased region" description="Basic residues" evidence="2">
    <location>
        <begin position="502"/>
        <end position="516"/>
    </location>
</feature>
<sequence length="862" mass="94876">MTSTSIIQHVNRCVGVADEIWDNFLQEIPVMDLSQEYDDVEMLTKEGSTEVTKRNISRAIVKYQEAYEIAKTSGKHEVLISCACNLGAALLSQGDADQAIKHLEHALKTVEAEKLPKTETLSGDILFNLGLAYSMKGDFQGALRYFTNAADVFRECSEFRGFADSCQQLGEQYVKLSQPLKAAECFRDAGKGYLTSGRVFLAGRMMLRQAKNLHDGGKSEKGLGVLKDLDKLYSKIQDANTDSGKLAKQFCDAGSLLFQLRSPKSASVWLHRALNMLRSSQESGRGNEKLEARTLLTLGETSSALGDFTKAVAINKEASALYGKLENKKARGQCFYQLAEAYRHLGDHHNAEKYYHIAYQTLEDAGLQSFLWQVLEGLADLNYQRRQLDTSISYYKETIGQLSQRGAHPSIQRQIVAKLATALEVQRVGVVKAESYKNRVPVLVEPEKDLMGPMASLHGLPSPEIPLIQSPIYAPLTSTRLSLYSSFDQSLDNQGKLEVPGKKKKRKSKRKGRRRSGSFDEPVTKGVGEYDTETDISLIGRRSSRKAKRPRTSERSKLAGLESEERGKTAESNKSAPRRLLSHIKGLEIEEDGAAPTVSSIDDSTQMESSPTARRPRVKGFNSTSFSDSDPVIKRGRSASQTFITDEDSSSSTSDGDDDSDDDDDDDDSDDQEGSSFTDVTSEEDATGSSSGDDSDNSDELTHLDGSLRRGLGNTYEHPSSNEPMYATIKSRKLSSSQGEDRLYESLNSTASTALLTSTIPKRTAPSIPSPPEPPSGPRPSQRGNHSNDQTYDELEPARTSWGGPKYPESSVLNTMSRGQREKGLYEVARLEQERKAIDSRSSLSSATSEAKVPKSRACIVM</sequence>
<dbReference type="EnsemblMetazoa" id="XM_038217241.1">
    <property type="protein sequence ID" value="XP_038073169.1"/>
    <property type="gene ID" value="LOC119741481"/>
</dbReference>
<dbReference type="Gene3D" id="1.25.40.10">
    <property type="entry name" value="Tetratricopeptide repeat domain"/>
    <property type="match status" value="2"/>
</dbReference>
<feature type="compositionally biased region" description="Low complexity" evidence="2">
    <location>
        <begin position="746"/>
        <end position="759"/>
    </location>
</feature>
<dbReference type="PROSITE" id="PS50005">
    <property type="entry name" value="TPR"/>
    <property type="match status" value="1"/>
</dbReference>
<evidence type="ECO:0000256" key="2">
    <source>
        <dbReference type="SAM" id="MobiDB-lite"/>
    </source>
</evidence>
<feature type="compositionally biased region" description="Polar residues" evidence="2">
    <location>
        <begin position="597"/>
        <end position="612"/>
    </location>
</feature>
<feature type="compositionally biased region" description="Low complexity" evidence="2">
    <location>
        <begin position="840"/>
        <end position="849"/>
    </location>
</feature>
<dbReference type="RefSeq" id="XP_038073169.1">
    <property type="nucleotide sequence ID" value="XM_038217241.1"/>
</dbReference>
<dbReference type="InterPro" id="IPR024812">
    <property type="entry name" value="TPR_24"/>
</dbReference>
<feature type="compositionally biased region" description="Pro residues" evidence="2">
    <location>
        <begin position="768"/>
        <end position="778"/>
    </location>
</feature>
<dbReference type="PANTHER" id="PTHR47050">
    <property type="entry name" value="TETRATRICOPEPTIDE REPEAT PROTEIN 24"/>
    <property type="match status" value="1"/>
</dbReference>
<keyword evidence="1" id="KW-0802">TPR repeat</keyword>
<reference evidence="3" key="1">
    <citation type="submission" date="2022-11" db="UniProtKB">
        <authorList>
            <consortium name="EnsemblMetazoa"/>
        </authorList>
    </citation>
    <scope>IDENTIFICATION</scope>
</reference>
<dbReference type="OrthoDB" id="6095748at2759"/>
<feature type="region of interest" description="Disordered" evidence="2">
    <location>
        <begin position="541"/>
        <end position="819"/>
    </location>
</feature>
<name>A0A914BAX4_PATMI</name>
<dbReference type="OMA" id="QTSACER"/>
<dbReference type="SUPFAM" id="SSF48452">
    <property type="entry name" value="TPR-like"/>
    <property type="match status" value="2"/>
</dbReference>
<dbReference type="AlphaFoldDB" id="A0A914BAX4"/>
<keyword evidence="4" id="KW-1185">Reference proteome</keyword>
<proteinExistence type="predicted"/>
<feature type="compositionally biased region" description="Acidic residues" evidence="2">
    <location>
        <begin position="645"/>
        <end position="673"/>
    </location>
</feature>
<dbReference type="GeneID" id="119741481"/>
<evidence type="ECO:0008006" key="5">
    <source>
        <dbReference type="Google" id="ProtNLM"/>
    </source>
</evidence>
<dbReference type="SMART" id="SM00028">
    <property type="entry name" value="TPR"/>
    <property type="match status" value="7"/>
</dbReference>
<feature type="region of interest" description="Disordered" evidence="2">
    <location>
        <begin position="492"/>
        <end position="527"/>
    </location>
</feature>
<evidence type="ECO:0000313" key="4">
    <source>
        <dbReference type="Proteomes" id="UP000887568"/>
    </source>
</evidence>
<accession>A0A914BAX4</accession>
<evidence type="ECO:0000256" key="1">
    <source>
        <dbReference type="PROSITE-ProRule" id="PRU00339"/>
    </source>
</evidence>
<dbReference type="Proteomes" id="UP000887568">
    <property type="component" value="Unplaced"/>
</dbReference>
<evidence type="ECO:0000313" key="3">
    <source>
        <dbReference type="EnsemblMetazoa" id="XP_038073169.1"/>
    </source>
</evidence>
<dbReference type="PANTHER" id="PTHR47050:SF1">
    <property type="entry name" value="TETRATRICOPEPTIDE REPEAT PROTEIN 24-LIKE"/>
    <property type="match status" value="1"/>
</dbReference>
<protein>
    <recommendedName>
        <fullName evidence="5">Tetratricopeptide repeat protein 24</fullName>
    </recommendedName>
</protein>
<dbReference type="InterPro" id="IPR011990">
    <property type="entry name" value="TPR-like_helical_dom_sf"/>
</dbReference>